<dbReference type="OrthoDB" id="9790913at2"/>
<dbReference type="EMBL" id="QLUW01000002">
    <property type="protein sequence ID" value="RAP76911.1"/>
    <property type="molecule type" value="Genomic_DNA"/>
</dbReference>
<dbReference type="Gene3D" id="1.10.490.10">
    <property type="entry name" value="Globins"/>
    <property type="match status" value="1"/>
</dbReference>
<evidence type="ECO:0000256" key="5">
    <source>
        <dbReference type="ARBA" id="ARBA00034496"/>
    </source>
</evidence>
<dbReference type="GO" id="GO:0020037">
    <property type="term" value="F:heme binding"/>
    <property type="evidence" value="ECO:0007669"/>
    <property type="project" value="InterPro"/>
</dbReference>
<comment type="caution">
    <text evidence="6">The sequence shown here is derived from an EMBL/GenBank/DDBJ whole genome shotgun (WGS) entry which is preliminary data.</text>
</comment>
<keyword evidence="1" id="KW-0813">Transport</keyword>
<keyword evidence="7" id="KW-1185">Reference proteome</keyword>
<evidence type="ECO:0000256" key="3">
    <source>
        <dbReference type="ARBA" id="ARBA00022723"/>
    </source>
</evidence>
<dbReference type="SUPFAM" id="SSF46458">
    <property type="entry name" value="Globin-like"/>
    <property type="match status" value="1"/>
</dbReference>
<dbReference type="GO" id="GO:0019825">
    <property type="term" value="F:oxygen binding"/>
    <property type="evidence" value="ECO:0007669"/>
    <property type="project" value="InterPro"/>
</dbReference>
<gene>
    <name evidence="6" type="ORF">DL346_14325</name>
</gene>
<name>A0A328U629_9BACL</name>
<dbReference type="InterPro" id="IPR009050">
    <property type="entry name" value="Globin-like_sf"/>
</dbReference>
<dbReference type="Pfam" id="PF01152">
    <property type="entry name" value="Bac_globin"/>
    <property type="match status" value="1"/>
</dbReference>
<evidence type="ECO:0000313" key="7">
    <source>
        <dbReference type="Proteomes" id="UP000249260"/>
    </source>
</evidence>
<comment type="similarity">
    <text evidence="5">Belongs to the truncated hemoglobin family. Group II subfamily.</text>
</comment>
<keyword evidence="2" id="KW-0349">Heme</keyword>
<protein>
    <submittedName>
        <fullName evidence="6">Globin</fullName>
    </submittedName>
</protein>
<evidence type="ECO:0000313" key="6">
    <source>
        <dbReference type="EMBL" id="RAP76911.1"/>
    </source>
</evidence>
<evidence type="ECO:0000256" key="2">
    <source>
        <dbReference type="ARBA" id="ARBA00022617"/>
    </source>
</evidence>
<accession>A0A328U629</accession>
<dbReference type="GO" id="GO:0046872">
    <property type="term" value="F:metal ion binding"/>
    <property type="evidence" value="ECO:0007669"/>
    <property type="project" value="UniProtKB-KW"/>
</dbReference>
<dbReference type="PANTHER" id="PTHR47366">
    <property type="entry name" value="TWO-ON-TWO HEMOGLOBIN-3"/>
    <property type="match status" value="1"/>
</dbReference>
<sequence length="126" mass="14580">MDKESLYNQIGGAQTINRLVHAFYPKVYAHPVLRPLFPDGVDEIRAKQYLFLTQFTGGPTLYTDKYGFGNMKSIHEQFRISPSHADAWLTCMREAMDEIELQGYPRQLLFQMMTNAANRFVNTPEE</sequence>
<dbReference type="Proteomes" id="UP000249260">
    <property type="component" value="Unassembled WGS sequence"/>
</dbReference>
<dbReference type="PANTHER" id="PTHR47366:SF1">
    <property type="entry name" value="TWO-ON-TWO HEMOGLOBIN-3"/>
    <property type="match status" value="1"/>
</dbReference>
<reference evidence="6 7" key="1">
    <citation type="submission" date="2018-06" db="EMBL/GenBank/DDBJ databases">
        <title>Paenibacillus montanisoli sp. nov., isolated from mountain area soil.</title>
        <authorList>
            <person name="Wu M."/>
        </authorList>
    </citation>
    <scope>NUCLEOTIDE SEQUENCE [LARGE SCALE GENOMIC DNA]</scope>
    <source>
        <strain evidence="6 7">RA17</strain>
    </source>
</reference>
<dbReference type="GO" id="GO:0005344">
    <property type="term" value="F:oxygen carrier activity"/>
    <property type="evidence" value="ECO:0007669"/>
    <property type="project" value="InterPro"/>
</dbReference>
<dbReference type="AlphaFoldDB" id="A0A328U629"/>
<evidence type="ECO:0000256" key="4">
    <source>
        <dbReference type="ARBA" id="ARBA00023004"/>
    </source>
</evidence>
<organism evidence="6 7">
    <name type="scientific">Paenibacillus montanisoli</name>
    <dbReference type="NCBI Taxonomy" id="2081970"/>
    <lineage>
        <taxon>Bacteria</taxon>
        <taxon>Bacillati</taxon>
        <taxon>Bacillota</taxon>
        <taxon>Bacilli</taxon>
        <taxon>Bacillales</taxon>
        <taxon>Paenibacillaceae</taxon>
        <taxon>Paenibacillus</taxon>
    </lineage>
</organism>
<evidence type="ECO:0000256" key="1">
    <source>
        <dbReference type="ARBA" id="ARBA00022448"/>
    </source>
</evidence>
<dbReference type="InterPro" id="IPR044203">
    <property type="entry name" value="GlbO/GLB3-like"/>
</dbReference>
<keyword evidence="4" id="KW-0408">Iron</keyword>
<proteinExistence type="inferred from homology"/>
<keyword evidence="3" id="KW-0479">Metal-binding</keyword>
<dbReference type="InterPro" id="IPR012292">
    <property type="entry name" value="Globin/Proto"/>
</dbReference>
<dbReference type="InterPro" id="IPR001486">
    <property type="entry name" value="Hemoglobin_trunc"/>
</dbReference>